<comment type="pathway">
    <text evidence="2">Secondary metabolite biosynthesis.</text>
</comment>
<evidence type="ECO:0000256" key="10">
    <source>
        <dbReference type="RuleBase" id="RU000461"/>
    </source>
</evidence>
<dbReference type="InterPro" id="IPR001128">
    <property type="entry name" value="Cyt_P450"/>
</dbReference>
<dbReference type="OrthoDB" id="1055148at2759"/>
<sequence>MFLSLTPTSIALLAFVSFILPILILTRRPRHFPPGPAELPIIGNLHQLPTKCGLLATFTEWNEKYGDVIGLRVLGRPAIVLGSHRAVHEIMEKRAASCSARPKLVMIDEIAQINKYPSLNSDPVVHKQARRLFAKAFSSRGVQAYHTILITEMRRAVLTIMESNDGHAWLVPLRRAVASLTTQIVYAQEARTEDDPFFCKVMRLLKPVGMAGKTGTYVVEAFQFLKHLPGWFPGASFKHEGQELHDKCLEAVNEPYDIVRDNLAAGTAESCFVADMLQGEDGQIVMDQAAQERLKWAAGALLLAGTDTTVATLQMVLVALLQYPSVQQRAQAEFDSVIGRDRLPTIEDRENLPYCTAIMQEILRWNPVVPLCVPHQLTEDIEYNDRVLPKGSIVVANTWALSREASVYADGDTFIPERFMNPSTVLGTDGREVFGFGRRKCPGIHLSEASIFAFICTFVWAASMCPSKNWDGSELQYEDGGSVVNRPKNLPAEAKPRSQNVVEMLKNAVL</sequence>
<keyword evidence="11" id="KW-0812">Transmembrane</keyword>
<dbReference type="GeneID" id="63685611"/>
<dbReference type="GO" id="GO:0005506">
    <property type="term" value="F:iron ion binding"/>
    <property type="evidence" value="ECO:0007669"/>
    <property type="project" value="InterPro"/>
</dbReference>
<dbReference type="HOGENOM" id="CLU_001570_2_3_1"/>
<keyword evidence="11" id="KW-1133">Transmembrane helix</keyword>
<evidence type="ECO:0000313" key="13">
    <source>
        <dbReference type="Proteomes" id="UP000030653"/>
    </source>
</evidence>
<proteinExistence type="inferred from homology"/>
<gene>
    <name evidence="12" type="ORF">DACRYDRAFT_118244</name>
</gene>
<dbReference type="Proteomes" id="UP000030653">
    <property type="component" value="Unassembled WGS sequence"/>
</dbReference>
<dbReference type="InterPro" id="IPR017972">
    <property type="entry name" value="Cyt_P450_CS"/>
</dbReference>
<evidence type="ECO:0000256" key="1">
    <source>
        <dbReference type="ARBA" id="ARBA00001971"/>
    </source>
</evidence>
<dbReference type="InterPro" id="IPR002401">
    <property type="entry name" value="Cyt_P450_E_grp-I"/>
</dbReference>
<dbReference type="GO" id="GO:0020037">
    <property type="term" value="F:heme binding"/>
    <property type="evidence" value="ECO:0007669"/>
    <property type="project" value="InterPro"/>
</dbReference>
<keyword evidence="5 9" id="KW-0479">Metal-binding</keyword>
<keyword evidence="13" id="KW-1185">Reference proteome</keyword>
<dbReference type="GO" id="GO:0016705">
    <property type="term" value="F:oxidoreductase activity, acting on paired donors, with incorporation or reduction of molecular oxygen"/>
    <property type="evidence" value="ECO:0007669"/>
    <property type="project" value="InterPro"/>
</dbReference>
<dbReference type="EMBL" id="JH795871">
    <property type="protein sequence ID" value="EJT98938.1"/>
    <property type="molecule type" value="Genomic_DNA"/>
</dbReference>
<evidence type="ECO:0000256" key="6">
    <source>
        <dbReference type="ARBA" id="ARBA00023002"/>
    </source>
</evidence>
<dbReference type="Pfam" id="PF00067">
    <property type="entry name" value="p450"/>
    <property type="match status" value="1"/>
</dbReference>
<dbReference type="CDD" id="cd11065">
    <property type="entry name" value="CYP64-like"/>
    <property type="match status" value="1"/>
</dbReference>
<dbReference type="PROSITE" id="PS00086">
    <property type="entry name" value="CYTOCHROME_P450"/>
    <property type="match status" value="1"/>
</dbReference>
<evidence type="ECO:0000256" key="8">
    <source>
        <dbReference type="ARBA" id="ARBA00023033"/>
    </source>
</evidence>
<dbReference type="GO" id="GO:0004497">
    <property type="term" value="F:monooxygenase activity"/>
    <property type="evidence" value="ECO:0007669"/>
    <property type="project" value="UniProtKB-KW"/>
</dbReference>
<comment type="cofactor">
    <cofactor evidence="1 9">
        <name>heme</name>
        <dbReference type="ChEBI" id="CHEBI:30413"/>
    </cofactor>
</comment>
<keyword evidence="8 10" id="KW-0503">Monooxygenase</keyword>
<dbReference type="PANTHER" id="PTHR46300:SF5">
    <property type="entry name" value="CYTOCHROME P450"/>
    <property type="match status" value="1"/>
</dbReference>
<accession>M5FSN3</accession>
<evidence type="ECO:0000313" key="12">
    <source>
        <dbReference type="EMBL" id="EJT98938.1"/>
    </source>
</evidence>
<feature type="binding site" description="axial binding residue" evidence="9">
    <location>
        <position position="441"/>
    </location>
    <ligand>
        <name>heme</name>
        <dbReference type="ChEBI" id="CHEBI:30413"/>
    </ligand>
    <ligandPart>
        <name>Fe</name>
        <dbReference type="ChEBI" id="CHEBI:18248"/>
    </ligandPart>
</feature>
<evidence type="ECO:0000256" key="7">
    <source>
        <dbReference type="ARBA" id="ARBA00023004"/>
    </source>
</evidence>
<dbReference type="InterPro" id="IPR036396">
    <property type="entry name" value="Cyt_P450_sf"/>
</dbReference>
<keyword evidence="11" id="KW-0472">Membrane</keyword>
<evidence type="ECO:0000256" key="2">
    <source>
        <dbReference type="ARBA" id="ARBA00005179"/>
    </source>
</evidence>
<evidence type="ECO:0000256" key="11">
    <source>
        <dbReference type="SAM" id="Phobius"/>
    </source>
</evidence>
<dbReference type="Gene3D" id="1.10.630.10">
    <property type="entry name" value="Cytochrome P450"/>
    <property type="match status" value="1"/>
</dbReference>
<evidence type="ECO:0000256" key="3">
    <source>
        <dbReference type="ARBA" id="ARBA00010617"/>
    </source>
</evidence>
<dbReference type="STRING" id="1858805.M5FSN3"/>
<keyword evidence="7 9" id="KW-0408">Iron</keyword>
<evidence type="ECO:0000256" key="9">
    <source>
        <dbReference type="PIRSR" id="PIRSR602401-1"/>
    </source>
</evidence>
<dbReference type="RefSeq" id="XP_040625836.1">
    <property type="nucleotide sequence ID" value="XM_040770549.1"/>
</dbReference>
<feature type="transmembrane region" description="Helical" evidence="11">
    <location>
        <begin position="6"/>
        <end position="25"/>
    </location>
</feature>
<dbReference type="PRINTS" id="PR00463">
    <property type="entry name" value="EP450I"/>
</dbReference>
<dbReference type="InterPro" id="IPR050364">
    <property type="entry name" value="Cytochrome_P450_fung"/>
</dbReference>
<reference evidence="12 13" key="1">
    <citation type="journal article" date="2012" name="Science">
        <title>The Paleozoic origin of enzymatic lignin decomposition reconstructed from 31 fungal genomes.</title>
        <authorList>
            <person name="Floudas D."/>
            <person name="Binder M."/>
            <person name="Riley R."/>
            <person name="Barry K."/>
            <person name="Blanchette R.A."/>
            <person name="Henrissat B."/>
            <person name="Martinez A.T."/>
            <person name="Otillar R."/>
            <person name="Spatafora J.W."/>
            <person name="Yadav J.S."/>
            <person name="Aerts A."/>
            <person name="Benoit I."/>
            <person name="Boyd A."/>
            <person name="Carlson A."/>
            <person name="Copeland A."/>
            <person name="Coutinho P.M."/>
            <person name="de Vries R.P."/>
            <person name="Ferreira P."/>
            <person name="Findley K."/>
            <person name="Foster B."/>
            <person name="Gaskell J."/>
            <person name="Glotzer D."/>
            <person name="Gorecki P."/>
            <person name="Heitman J."/>
            <person name="Hesse C."/>
            <person name="Hori C."/>
            <person name="Igarashi K."/>
            <person name="Jurgens J.A."/>
            <person name="Kallen N."/>
            <person name="Kersten P."/>
            <person name="Kohler A."/>
            <person name="Kuees U."/>
            <person name="Kumar T.K.A."/>
            <person name="Kuo A."/>
            <person name="LaButti K."/>
            <person name="Larrondo L.F."/>
            <person name="Lindquist E."/>
            <person name="Ling A."/>
            <person name="Lombard V."/>
            <person name="Lucas S."/>
            <person name="Lundell T."/>
            <person name="Martin R."/>
            <person name="McLaughlin D.J."/>
            <person name="Morgenstern I."/>
            <person name="Morin E."/>
            <person name="Murat C."/>
            <person name="Nagy L.G."/>
            <person name="Nolan M."/>
            <person name="Ohm R.A."/>
            <person name="Patyshakuliyeva A."/>
            <person name="Rokas A."/>
            <person name="Ruiz-Duenas F.J."/>
            <person name="Sabat G."/>
            <person name="Salamov A."/>
            <person name="Samejima M."/>
            <person name="Schmutz J."/>
            <person name="Slot J.C."/>
            <person name="St John F."/>
            <person name="Stenlid J."/>
            <person name="Sun H."/>
            <person name="Sun S."/>
            <person name="Syed K."/>
            <person name="Tsang A."/>
            <person name="Wiebenga A."/>
            <person name="Young D."/>
            <person name="Pisabarro A."/>
            <person name="Eastwood D.C."/>
            <person name="Martin F."/>
            <person name="Cullen D."/>
            <person name="Grigoriev I.V."/>
            <person name="Hibbett D.S."/>
        </authorList>
    </citation>
    <scope>NUCLEOTIDE SEQUENCE [LARGE SCALE GENOMIC DNA]</scope>
    <source>
        <strain evidence="12 13">DJM-731 SS1</strain>
    </source>
</reference>
<dbReference type="PRINTS" id="PR00385">
    <property type="entry name" value="P450"/>
</dbReference>
<dbReference type="SUPFAM" id="SSF48264">
    <property type="entry name" value="Cytochrome P450"/>
    <property type="match status" value="1"/>
</dbReference>
<organism evidence="12 13">
    <name type="scientific">Dacryopinax primogenitus (strain DJM 731)</name>
    <name type="common">Brown rot fungus</name>
    <dbReference type="NCBI Taxonomy" id="1858805"/>
    <lineage>
        <taxon>Eukaryota</taxon>
        <taxon>Fungi</taxon>
        <taxon>Dikarya</taxon>
        <taxon>Basidiomycota</taxon>
        <taxon>Agaricomycotina</taxon>
        <taxon>Dacrymycetes</taxon>
        <taxon>Dacrymycetales</taxon>
        <taxon>Dacrymycetaceae</taxon>
        <taxon>Dacryopinax</taxon>
    </lineage>
</organism>
<keyword evidence="6 10" id="KW-0560">Oxidoreductase</keyword>
<dbReference type="PANTHER" id="PTHR46300">
    <property type="entry name" value="P450, PUTATIVE (EUROFUNG)-RELATED-RELATED"/>
    <property type="match status" value="1"/>
</dbReference>
<dbReference type="AlphaFoldDB" id="M5FSN3"/>
<evidence type="ECO:0000256" key="5">
    <source>
        <dbReference type="ARBA" id="ARBA00022723"/>
    </source>
</evidence>
<keyword evidence="4 9" id="KW-0349">Heme</keyword>
<comment type="similarity">
    <text evidence="3 10">Belongs to the cytochrome P450 family.</text>
</comment>
<name>M5FSN3_DACPD</name>
<protein>
    <submittedName>
        <fullName evidence="12">Cytochrome P450</fullName>
    </submittedName>
</protein>
<evidence type="ECO:0000256" key="4">
    <source>
        <dbReference type="ARBA" id="ARBA00022617"/>
    </source>
</evidence>